<sequence length="148" mass="17101">MEEKDSFSNEHMGEFVTDAISSLLQPATCTAEVMQRALMQQQLLYKDIESLNNELQEAQGKFNTINNTQRHELDNCCTRVARCRSDVAVLFRQLIMIKQRLLRVKEAILKQKEEGSTTADNVQIGTYIEEEQKEEEKEERSGQEETVE</sequence>
<dbReference type="RefSeq" id="XP_028887458.1">
    <property type="nucleotide sequence ID" value="XM_029020950.1"/>
</dbReference>
<dbReference type="GeneID" id="39980730"/>
<feature type="compositionally biased region" description="Basic and acidic residues" evidence="2">
    <location>
        <begin position="134"/>
        <end position="148"/>
    </location>
</feature>
<dbReference type="Proteomes" id="UP000192257">
    <property type="component" value="Unassembled WGS sequence"/>
</dbReference>
<protein>
    <submittedName>
        <fullName evidence="3">Uncharacterized protein</fullName>
    </submittedName>
</protein>
<evidence type="ECO:0000313" key="3">
    <source>
        <dbReference type="EMBL" id="ORC93392.1"/>
    </source>
</evidence>
<feature type="coiled-coil region" evidence="1">
    <location>
        <begin position="38"/>
        <end position="68"/>
    </location>
</feature>
<dbReference type="OrthoDB" id="252432at2759"/>
<accession>A0A1X0P8Z0</accession>
<dbReference type="EMBL" id="NBCO01000001">
    <property type="protein sequence ID" value="ORC93392.1"/>
    <property type="molecule type" value="Genomic_DNA"/>
</dbReference>
<reference evidence="3 4" key="1">
    <citation type="submission" date="2017-03" db="EMBL/GenBank/DDBJ databases">
        <title>An alternative strategy for trypanosome survival in the mammalian bloodstream revealed through genome and transcriptome analysis of the ubiquitous bovine parasite Trypanosoma (Megatrypanum) theileri.</title>
        <authorList>
            <person name="Kelly S."/>
            <person name="Ivens A."/>
            <person name="Mott A."/>
            <person name="O'Neill E."/>
            <person name="Emms D."/>
            <person name="Macleod O."/>
            <person name="Voorheis P."/>
            <person name="Matthews J."/>
            <person name="Matthews K."/>
            <person name="Carrington M."/>
        </authorList>
    </citation>
    <scope>NUCLEOTIDE SEQUENCE [LARGE SCALE GENOMIC DNA]</scope>
    <source>
        <strain evidence="3">Edinburgh</strain>
    </source>
</reference>
<feature type="region of interest" description="Disordered" evidence="2">
    <location>
        <begin position="113"/>
        <end position="148"/>
    </location>
</feature>
<organism evidence="3 4">
    <name type="scientific">Trypanosoma theileri</name>
    <dbReference type="NCBI Taxonomy" id="67003"/>
    <lineage>
        <taxon>Eukaryota</taxon>
        <taxon>Discoba</taxon>
        <taxon>Euglenozoa</taxon>
        <taxon>Kinetoplastea</taxon>
        <taxon>Metakinetoplastina</taxon>
        <taxon>Trypanosomatida</taxon>
        <taxon>Trypanosomatidae</taxon>
        <taxon>Trypanosoma</taxon>
    </lineage>
</organism>
<evidence type="ECO:0000313" key="4">
    <source>
        <dbReference type="Proteomes" id="UP000192257"/>
    </source>
</evidence>
<evidence type="ECO:0000256" key="1">
    <source>
        <dbReference type="SAM" id="Coils"/>
    </source>
</evidence>
<gene>
    <name evidence="3" type="ORF">TM35_000012690</name>
</gene>
<keyword evidence="1" id="KW-0175">Coiled coil</keyword>
<name>A0A1X0P8Z0_9TRYP</name>
<evidence type="ECO:0000256" key="2">
    <source>
        <dbReference type="SAM" id="MobiDB-lite"/>
    </source>
</evidence>
<comment type="caution">
    <text evidence="3">The sequence shown here is derived from an EMBL/GenBank/DDBJ whole genome shotgun (WGS) entry which is preliminary data.</text>
</comment>
<dbReference type="VEuPathDB" id="TriTrypDB:TM35_000012690"/>
<dbReference type="AlphaFoldDB" id="A0A1X0P8Z0"/>
<keyword evidence="4" id="KW-1185">Reference proteome</keyword>
<proteinExistence type="predicted"/>